<proteinExistence type="inferred from homology"/>
<dbReference type="GO" id="GO:0097175">
    <property type="term" value="P:1,6-anhydro-N-acetyl-beta-muramic acid catabolic process"/>
    <property type="evidence" value="ECO:0007669"/>
    <property type="project" value="UniProtKB-UniRule"/>
</dbReference>
<name>A0A974RZT4_PERPY</name>
<dbReference type="HAMAP" id="MF_01270">
    <property type="entry name" value="AnhMurNAc_kinase"/>
    <property type="match status" value="1"/>
</dbReference>
<dbReference type="GO" id="GO:0009254">
    <property type="term" value="P:peptidoglycan turnover"/>
    <property type="evidence" value="ECO:0007669"/>
    <property type="project" value="UniProtKB-UniRule"/>
</dbReference>
<dbReference type="PANTHER" id="PTHR30605:SF0">
    <property type="entry name" value="ANHYDRO-N-ACETYLMURAMIC ACID KINASE"/>
    <property type="match status" value="1"/>
</dbReference>
<dbReference type="GO" id="GO:0016301">
    <property type="term" value="F:kinase activity"/>
    <property type="evidence" value="ECO:0007669"/>
    <property type="project" value="UniProtKB-KW"/>
</dbReference>
<dbReference type="GO" id="GO:0016773">
    <property type="term" value="F:phosphotransferase activity, alcohol group as acceptor"/>
    <property type="evidence" value="ECO:0007669"/>
    <property type="project" value="UniProtKB-UniRule"/>
</dbReference>
<sequence length="402" mass="43683">MVKHIGIGLMSGTSLDGIDAVLVEIEQVDRDTNVHTLSSLFQPYSDELRQRLLQLCSPDTANIEHITSMNMYLGREYARIVEKLIGNSGVKHEDILFVSSHGQTIYHKPTGTNDLADVPGTLQIGDLSVLSELTGLPVVGDFRTADMAAGGQGAPLISFIDYILFRDENKSRAIQNIGGIGNVTFLPKGAAETEIISFDTGPGNMVIDAVVYHVTDGKQTYDKDGLIAASGNIHAAFLEQLMSHPYFVLTPPKTTGRELFNKHFVDEVMESANQIGLSNEDLVATVTAWTAQTISDSYSRFLETEGRTIDEVIIGGGGSYNPYLLEQLRKNLPGKIVSTHENFAISSDLKEAIGFAILGYHCLLGQYNQLPSATGAGNSVIMGKIAYTQPQAFQRLLSLWGN</sequence>
<dbReference type="KEGG" id="ppsr:I6J18_19695"/>
<dbReference type="EC" id="2.7.1.170" evidence="1"/>
<comment type="catalytic activity">
    <reaction evidence="1">
        <text>1,6-anhydro-N-acetyl-beta-muramate + ATP + H2O = N-acetyl-D-muramate 6-phosphate + ADP + H(+)</text>
        <dbReference type="Rhea" id="RHEA:24952"/>
        <dbReference type="ChEBI" id="CHEBI:15377"/>
        <dbReference type="ChEBI" id="CHEBI:15378"/>
        <dbReference type="ChEBI" id="CHEBI:30616"/>
        <dbReference type="ChEBI" id="CHEBI:58690"/>
        <dbReference type="ChEBI" id="CHEBI:58722"/>
        <dbReference type="ChEBI" id="CHEBI:456216"/>
        <dbReference type="EC" id="2.7.1.170"/>
    </reaction>
</comment>
<keyword evidence="1" id="KW-0547">Nucleotide-binding</keyword>
<evidence type="ECO:0000256" key="1">
    <source>
        <dbReference type="HAMAP-Rule" id="MF_01270"/>
    </source>
</evidence>
<comment type="pathway">
    <text evidence="1">Cell wall biogenesis; peptidoglycan recycling.</text>
</comment>
<keyword evidence="1 2" id="KW-0808">Transferase</keyword>
<dbReference type="InterPro" id="IPR043129">
    <property type="entry name" value="ATPase_NBD"/>
</dbReference>
<dbReference type="EMBL" id="CP068053">
    <property type="protein sequence ID" value="QQS99785.1"/>
    <property type="molecule type" value="Genomic_DNA"/>
</dbReference>
<keyword evidence="1" id="KW-0119">Carbohydrate metabolism</keyword>
<gene>
    <name evidence="1" type="primary">anmK</name>
    <name evidence="2" type="ORF">I6J18_19695</name>
</gene>
<dbReference type="Pfam" id="PF03702">
    <property type="entry name" value="AnmK"/>
    <property type="match status" value="1"/>
</dbReference>
<organism evidence="2 3">
    <name type="scientific">Peribacillus psychrosaccharolyticus</name>
    <name type="common">Bacillus psychrosaccharolyticus</name>
    <dbReference type="NCBI Taxonomy" id="1407"/>
    <lineage>
        <taxon>Bacteria</taxon>
        <taxon>Bacillati</taxon>
        <taxon>Bacillota</taxon>
        <taxon>Bacilli</taxon>
        <taxon>Bacillales</taxon>
        <taxon>Bacillaceae</taxon>
        <taxon>Peribacillus</taxon>
    </lineage>
</organism>
<dbReference type="Gene3D" id="3.30.420.40">
    <property type="match status" value="2"/>
</dbReference>
<feature type="binding site" evidence="1">
    <location>
        <begin position="12"/>
        <end position="19"/>
    </location>
    <ligand>
        <name>ATP</name>
        <dbReference type="ChEBI" id="CHEBI:30616"/>
    </ligand>
</feature>
<comment type="pathway">
    <text evidence="1">Amino-sugar metabolism; 1,6-anhydro-N-acetylmuramate degradation.</text>
</comment>
<protein>
    <recommendedName>
        <fullName evidence="1">Anhydro-N-acetylmuramic acid kinase</fullName>
        <ecNumber evidence="1">2.7.1.170</ecNumber>
    </recommendedName>
    <alternativeName>
        <fullName evidence="1">AnhMurNAc kinase</fullName>
    </alternativeName>
</protein>
<evidence type="ECO:0000313" key="3">
    <source>
        <dbReference type="Proteomes" id="UP000595254"/>
    </source>
</evidence>
<dbReference type="SUPFAM" id="SSF53067">
    <property type="entry name" value="Actin-like ATPase domain"/>
    <property type="match status" value="1"/>
</dbReference>
<dbReference type="GO" id="GO:0005524">
    <property type="term" value="F:ATP binding"/>
    <property type="evidence" value="ECO:0007669"/>
    <property type="project" value="UniProtKB-UniRule"/>
</dbReference>
<keyword evidence="3" id="KW-1185">Reference proteome</keyword>
<dbReference type="InterPro" id="IPR005338">
    <property type="entry name" value="Anhydro_N_Ac-Mur_kinase"/>
</dbReference>
<dbReference type="RefSeq" id="WP_051387361.1">
    <property type="nucleotide sequence ID" value="NZ_CP068053.1"/>
</dbReference>
<dbReference type="NCBIfam" id="NF007148">
    <property type="entry name" value="PRK09585.3-2"/>
    <property type="match status" value="1"/>
</dbReference>
<evidence type="ECO:0000313" key="2">
    <source>
        <dbReference type="EMBL" id="QQS99785.1"/>
    </source>
</evidence>
<reference evidence="2 3" key="1">
    <citation type="submission" date="2021-01" db="EMBL/GenBank/DDBJ databases">
        <title>FDA dAtabase for Regulatory Grade micrObial Sequences (FDA-ARGOS): Supporting development and validation of Infectious Disease Dx tests.</title>
        <authorList>
            <person name="Nelson B."/>
            <person name="Plummer A."/>
            <person name="Tallon L."/>
            <person name="Sadzewicz L."/>
            <person name="Zhao X."/>
            <person name="Boylan J."/>
            <person name="Ott S."/>
            <person name="Bowen H."/>
            <person name="Vavikolanu K."/>
            <person name="Mehta A."/>
            <person name="Aluvathingal J."/>
            <person name="Nadendla S."/>
            <person name="Myers T."/>
            <person name="Yan Y."/>
            <person name="Sichtig H."/>
        </authorList>
    </citation>
    <scope>NUCLEOTIDE SEQUENCE [LARGE SCALE GENOMIC DNA]</scope>
    <source>
        <strain evidence="2 3">FDAARGOS_1161</strain>
    </source>
</reference>
<keyword evidence="1" id="KW-0067">ATP-binding</keyword>
<comment type="function">
    <text evidence="1">Catalyzes the specific phosphorylation of 1,6-anhydro-N-acetylmuramic acid (anhMurNAc) with the simultaneous cleavage of the 1,6-anhydro ring, generating MurNAc-6-P. Is required for the utilization of anhMurNAc either imported from the medium or derived from its own cell wall murein, and thus plays a role in cell wall recycling.</text>
</comment>
<dbReference type="GO" id="GO:0006040">
    <property type="term" value="P:amino sugar metabolic process"/>
    <property type="evidence" value="ECO:0007669"/>
    <property type="project" value="InterPro"/>
</dbReference>
<dbReference type="AlphaFoldDB" id="A0A974RZT4"/>
<comment type="similarity">
    <text evidence="1">Belongs to the anhydro-N-acetylmuramic acid kinase family.</text>
</comment>
<dbReference type="CDD" id="cd24050">
    <property type="entry name" value="ASKHA_NBD_ANMK"/>
    <property type="match status" value="1"/>
</dbReference>
<keyword evidence="1 2" id="KW-0418">Kinase</keyword>
<dbReference type="Proteomes" id="UP000595254">
    <property type="component" value="Chromosome"/>
</dbReference>
<dbReference type="PANTHER" id="PTHR30605">
    <property type="entry name" value="ANHYDRO-N-ACETYLMURAMIC ACID KINASE"/>
    <property type="match status" value="1"/>
</dbReference>
<accession>A0A974RZT4</accession>